<keyword evidence="4 7" id="KW-0067">ATP-binding</keyword>
<dbReference type="GO" id="GO:0016853">
    <property type="term" value="F:isomerase activity"/>
    <property type="evidence" value="ECO:0007669"/>
    <property type="project" value="UniProtKB-KW"/>
</dbReference>
<protein>
    <recommendedName>
        <fullName evidence="7">Chaperonin GroEL</fullName>
        <ecNumber evidence="7">5.6.1.7</ecNumber>
    </recommendedName>
    <alternativeName>
        <fullName evidence="7">60 kDa chaperonin</fullName>
    </alternativeName>
    <alternativeName>
        <fullName evidence="7">Chaperonin-60</fullName>
        <shortName evidence="7">Cpn60</shortName>
    </alternativeName>
</protein>
<dbReference type="GO" id="GO:0005524">
    <property type="term" value="F:ATP binding"/>
    <property type="evidence" value="ECO:0007669"/>
    <property type="project" value="UniProtKB-UniRule"/>
</dbReference>
<dbReference type="CDD" id="cd03344">
    <property type="entry name" value="GroEL"/>
    <property type="match status" value="1"/>
</dbReference>
<evidence type="ECO:0000256" key="4">
    <source>
        <dbReference type="ARBA" id="ARBA00022840"/>
    </source>
</evidence>
<dbReference type="EMBL" id="JACJPW010000042">
    <property type="protein sequence ID" value="MBD2182777.1"/>
    <property type="molecule type" value="Genomic_DNA"/>
</dbReference>
<dbReference type="InterPro" id="IPR002423">
    <property type="entry name" value="Cpn60/GroEL/TCP-1"/>
</dbReference>
<dbReference type="GO" id="GO:0140662">
    <property type="term" value="F:ATP-dependent protein folding chaperone"/>
    <property type="evidence" value="ECO:0007669"/>
    <property type="project" value="InterPro"/>
</dbReference>
<dbReference type="NCBIfam" id="NF009489">
    <property type="entry name" value="PRK12851.1"/>
    <property type="match status" value="1"/>
</dbReference>
<evidence type="ECO:0000313" key="10">
    <source>
        <dbReference type="EMBL" id="MBD2182777.1"/>
    </source>
</evidence>
<organism evidence="10 11">
    <name type="scientific">Aerosakkonema funiforme FACHB-1375</name>
    <dbReference type="NCBI Taxonomy" id="2949571"/>
    <lineage>
        <taxon>Bacteria</taxon>
        <taxon>Bacillati</taxon>
        <taxon>Cyanobacteriota</taxon>
        <taxon>Cyanophyceae</taxon>
        <taxon>Oscillatoriophycideae</taxon>
        <taxon>Aerosakkonematales</taxon>
        <taxon>Aerosakkonemataceae</taxon>
        <taxon>Aerosakkonema</taxon>
    </lineage>
</organism>
<dbReference type="RefSeq" id="WP_190465829.1">
    <property type="nucleotide sequence ID" value="NZ_JACJPW010000042.1"/>
</dbReference>
<gene>
    <name evidence="7 10" type="primary">groL</name>
    <name evidence="7" type="synonym">groEL</name>
    <name evidence="10" type="ORF">H6G03_17190</name>
</gene>
<dbReference type="InterPro" id="IPR027409">
    <property type="entry name" value="GroEL-like_apical_dom_sf"/>
</dbReference>
<evidence type="ECO:0000256" key="1">
    <source>
        <dbReference type="ARBA" id="ARBA00006607"/>
    </source>
</evidence>
<dbReference type="Gene3D" id="3.30.260.10">
    <property type="entry name" value="TCP-1-like chaperonin intermediate domain"/>
    <property type="match status" value="1"/>
</dbReference>
<keyword evidence="5 7" id="KW-0143">Chaperone</keyword>
<dbReference type="InterPro" id="IPR027410">
    <property type="entry name" value="TCP-1-like_intermed_sf"/>
</dbReference>
<name>A0A926VFE5_9CYAN</name>
<evidence type="ECO:0000256" key="9">
    <source>
        <dbReference type="RuleBase" id="RU000419"/>
    </source>
</evidence>
<evidence type="ECO:0000256" key="6">
    <source>
        <dbReference type="ARBA" id="ARBA00023235"/>
    </source>
</evidence>
<evidence type="ECO:0000313" key="11">
    <source>
        <dbReference type="Proteomes" id="UP000641646"/>
    </source>
</evidence>
<dbReference type="Pfam" id="PF00118">
    <property type="entry name" value="Cpn60_TCP1"/>
    <property type="match status" value="1"/>
</dbReference>
<feature type="binding site" evidence="7">
    <location>
        <position position="413"/>
    </location>
    <ligand>
        <name>ATP</name>
        <dbReference type="ChEBI" id="CHEBI:30616"/>
    </ligand>
</feature>
<feature type="binding site" evidence="7">
    <location>
        <begin position="86"/>
        <end position="90"/>
    </location>
    <ligand>
        <name>ATP</name>
        <dbReference type="ChEBI" id="CHEBI:30616"/>
    </ligand>
</feature>
<keyword evidence="6 7" id="KW-0413">Isomerase</keyword>
<dbReference type="HAMAP" id="MF_00600">
    <property type="entry name" value="CH60"/>
    <property type="match status" value="1"/>
</dbReference>
<proteinExistence type="inferred from homology"/>
<comment type="function">
    <text evidence="7 9">Together with its co-chaperonin GroES, plays an essential role in assisting protein folding. The GroEL-GroES system forms a nano-cage that allows encapsulation of the non-native substrate proteins and provides a physical environment optimized to promote and accelerate protein folding.</text>
</comment>
<feature type="binding site" evidence="7">
    <location>
        <position position="495"/>
    </location>
    <ligand>
        <name>ATP</name>
        <dbReference type="ChEBI" id="CHEBI:30616"/>
    </ligand>
</feature>
<dbReference type="InterPro" id="IPR027413">
    <property type="entry name" value="GROEL-like_equatorial_sf"/>
</dbReference>
<evidence type="ECO:0000256" key="3">
    <source>
        <dbReference type="ARBA" id="ARBA00022741"/>
    </source>
</evidence>
<feature type="binding site" evidence="7">
    <location>
        <begin position="479"/>
        <end position="481"/>
    </location>
    <ligand>
        <name>ATP</name>
        <dbReference type="ChEBI" id="CHEBI:30616"/>
    </ligand>
</feature>
<dbReference type="InterPro" id="IPR001844">
    <property type="entry name" value="Cpn60/GroEL"/>
</dbReference>
<dbReference type="GO" id="GO:0051082">
    <property type="term" value="F:unfolded protein binding"/>
    <property type="evidence" value="ECO:0007669"/>
    <property type="project" value="UniProtKB-UniRule"/>
</dbReference>
<keyword evidence="2 7" id="KW-0963">Cytoplasm</keyword>
<evidence type="ECO:0000256" key="5">
    <source>
        <dbReference type="ARBA" id="ARBA00023186"/>
    </source>
</evidence>
<reference evidence="10" key="2">
    <citation type="submission" date="2020-08" db="EMBL/GenBank/DDBJ databases">
        <authorList>
            <person name="Chen M."/>
            <person name="Teng W."/>
            <person name="Zhao L."/>
            <person name="Hu C."/>
            <person name="Zhou Y."/>
            <person name="Han B."/>
            <person name="Song L."/>
            <person name="Shu W."/>
        </authorList>
    </citation>
    <scope>NUCLEOTIDE SEQUENCE</scope>
    <source>
        <strain evidence="10">FACHB-1375</strain>
    </source>
</reference>
<comment type="subunit">
    <text evidence="7 9">Forms a cylinder of 14 subunits composed of two heptameric rings stacked back-to-back. Interacts with the co-chaperonin GroES.</text>
</comment>
<accession>A0A926VFE5</accession>
<dbReference type="SUPFAM" id="SSF48592">
    <property type="entry name" value="GroEL equatorial domain-like"/>
    <property type="match status" value="2"/>
</dbReference>
<dbReference type="SUPFAM" id="SSF52029">
    <property type="entry name" value="GroEL apical domain-like"/>
    <property type="match status" value="1"/>
</dbReference>
<comment type="subcellular location">
    <subcellularLocation>
        <location evidence="7">Cytoplasm</location>
    </subcellularLocation>
</comment>
<sequence>MAKRIIYNENARRALEKGIDILAEAVAVTLGPKGRNVVLEKKFGAPQIVNDGVTIAKEIELEDHIENTGVSLIRQAASKTNDAAGDGTTTATVLAHAMVKEGLRNVAAGANAISLKRGIDKATNFLVEKIKEHARQVEDSKSIAQVGTISAGNDEEVGNMIAEAMDKVGKEGVISLEEGKSMTTELEITEGMRFDKGYISPYFATDAERMEAVLDEPFLLITDKKIALVQDLVPVLEQVARSGRPLLILAEDIEKEALATLVVNRLRGVLNVAAVKAPGFGDRRKAMLEDIAVLTGGQLITEDAGLKLENTKLDMLGKARRITITKDNTTIVAEGNEKAVKARCEQIRRQMEETDSSYDKEKLQERLAKLAGGVAVVKVGAATETEMKDRKLRLEDAINATKAAVEEGIVPGGGTTLAHLAPQVEEWANANLKNEELTGALIVGRALSAPLKRIAENAGQNGAVIAERVKEKSFDVGYDAAKGEFVNMFEAGIVDPAKVTRSALQNAASIAGMVLTTECIVVDKPEPKEGAPAGAGAGMGGGDFDY</sequence>
<dbReference type="NCBIfam" id="NF000592">
    <property type="entry name" value="PRK00013.1"/>
    <property type="match status" value="1"/>
</dbReference>
<comment type="caution">
    <text evidence="10">The sequence shown here is derived from an EMBL/GenBank/DDBJ whole genome shotgun (WGS) entry which is preliminary data.</text>
</comment>
<dbReference type="NCBIfam" id="TIGR02348">
    <property type="entry name" value="GroEL"/>
    <property type="match status" value="1"/>
</dbReference>
<dbReference type="Proteomes" id="UP000641646">
    <property type="component" value="Unassembled WGS sequence"/>
</dbReference>
<dbReference type="AlphaFoldDB" id="A0A926VFE5"/>
<dbReference type="FunFam" id="3.50.7.10:FF:000001">
    <property type="entry name" value="60 kDa chaperonin"/>
    <property type="match status" value="1"/>
</dbReference>
<dbReference type="PRINTS" id="PR00298">
    <property type="entry name" value="CHAPERONIN60"/>
</dbReference>
<feature type="binding site" evidence="7">
    <location>
        <begin position="29"/>
        <end position="32"/>
    </location>
    <ligand>
        <name>ATP</name>
        <dbReference type="ChEBI" id="CHEBI:30616"/>
    </ligand>
</feature>
<dbReference type="Gene3D" id="1.10.560.10">
    <property type="entry name" value="GroEL-like equatorial domain"/>
    <property type="match status" value="1"/>
</dbReference>
<dbReference type="NCBIfam" id="NF009488">
    <property type="entry name" value="PRK12850.1"/>
    <property type="match status" value="1"/>
</dbReference>
<comment type="caution">
    <text evidence="7">Lacks conserved residue(s) required for the propagation of feature annotation.</text>
</comment>
<dbReference type="NCBIfam" id="NF009487">
    <property type="entry name" value="PRK12849.1"/>
    <property type="match status" value="1"/>
</dbReference>
<dbReference type="PROSITE" id="PS00296">
    <property type="entry name" value="CHAPERONINS_CPN60"/>
    <property type="match status" value="1"/>
</dbReference>
<dbReference type="PANTHER" id="PTHR45633">
    <property type="entry name" value="60 KDA HEAT SHOCK PROTEIN, MITOCHONDRIAL"/>
    <property type="match status" value="1"/>
</dbReference>
<keyword evidence="3 7" id="KW-0547">Nucleotide-binding</keyword>
<dbReference type="InterPro" id="IPR018370">
    <property type="entry name" value="Chaperonin_Cpn60_CS"/>
</dbReference>
<evidence type="ECO:0000256" key="8">
    <source>
        <dbReference type="RuleBase" id="RU000418"/>
    </source>
</evidence>
<dbReference type="EC" id="5.6.1.7" evidence="7"/>
<evidence type="ECO:0000256" key="2">
    <source>
        <dbReference type="ARBA" id="ARBA00022490"/>
    </source>
</evidence>
<evidence type="ECO:0000256" key="7">
    <source>
        <dbReference type="HAMAP-Rule" id="MF_00600"/>
    </source>
</evidence>
<dbReference type="GO" id="GO:0042026">
    <property type="term" value="P:protein refolding"/>
    <property type="evidence" value="ECO:0007669"/>
    <property type="project" value="UniProtKB-UniRule"/>
</dbReference>
<dbReference type="GO" id="GO:0005737">
    <property type="term" value="C:cytoplasm"/>
    <property type="evidence" value="ECO:0007669"/>
    <property type="project" value="UniProtKB-SubCell"/>
</dbReference>
<dbReference type="Gene3D" id="3.50.7.10">
    <property type="entry name" value="GroEL"/>
    <property type="match status" value="1"/>
</dbReference>
<comment type="similarity">
    <text evidence="1 7 8">Belongs to the chaperonin (HSP60) family.</text>
</comment>
<keyword evidence="11" id="KW-1185">Reference proteome</keyword>
<reference evidence="10" key="1">
    <citation type="journal article" date="2015" name="ISME J.">
        <title>Draft Genome Sequence of Streptomyces incarnatus NRRL8089, which Produces the Nucleoside Antibiotic Sinefungin.</title>
        <authorList>
            <person name="Oshima K."/>
            <person name="Hattori M."/>
            <person name="Shimizu H."/>
            <person name="Fukuda K."/>
            <person name="Nemoto M."/>
            <person name="Inagaki K."/>
            <person name="Tamura T."/>
        </authorList>
    </citation>
    <scope>NUCLEOTIDE SEQUENCE</scope>
    <source>
        <strain evidence="10">FACHB-1375</strain>
    </source>
</reference>